<evidence type="ECO:0000256" key="2">
    <source>
        <dbReference type="HAMAP-Rule" id="MF_00460"/>
    </source>
</evidence>
<dbReference type="PANTHER" id="PTHR37483:SF1">
    <property type="entry name" value="UPF0125 PROTEIN RATB"/>
    <property type="match status" value="1"/>
</dbReference>
<dbReference type="SUPFAM" id="SSF54285">
    <property type="entry name" value="MoaD/ThiS"/>
    <property type="match status" value="1"/>
</dbReference>
<dbReference type="InterPro" id="IPR005346">
    <property type="entry name" value="RnfH"/>
</dbReference>
<dbReference type="EMBL" id="LR217715">
    <property type="protein sequence ID" value="VFP83326.1"/>
    <property type="molecule type" value="Genomic_DNA"/>
</dbReference>
<evidence type="ECO:0000313" key="3">
    <source>
        <dbReference type="EMBL" id="VFP83326.1"/>
    </source>
</evidence>
<accession>A0A451DAK9</accession>
<protein>
    <recommendedName>
        <fullName evidence="2">UPF0125 protein ERCIKOCA2762_576</fullName>
    </recommendedName>
</protein>
<dbReference type="Pfam" id="PF03658">
    <property type="entry name" value="Ub-RnfH"/>
    <property type="match status" value="1"/>
</dbReference>
<sequence>MNNMLVDVVYALPYKQYLIHVELATGSTVKQAIITSDILYLRPELNLIKNKVGIFGTFVTLDDTVYHGDRIEIYRPIVAKPKDLLQRREYKGIKNVK</sequence>
<name>A0A451DAK9_9GAMM</name>
<organism evidence="3 4">
    <name type="scientific">Candidatus Erwinia haradaeae</name>
    <dbReference type="NCBI Taxonomy" id="1922217"/>
    <lineage>
        <taxon>Bacteria</taxon>
        <taxon>Pseudomonadati</taxon>
        <taxon>Pseudomonadota</taxon>
        <taxon>Gammaproteobacteria</taxon>
        <taxon>Enterobacterales</taxon>
        <taxon>Erwiniaceae</taxon>
        <taxon>Erwinia</taxon>
    </lineage>
</organism>
<dbReference type="AlphaFoldDB" id="A0A451DAK9"/>
<dbReference type="InterPro" id="IPR037021">
    <property type="entry name" value="RnfH_sf"/>
</dbReference>
<dbReference type="Gene3D" id="3.10.20.280">
    <property type="entry name" value="RnfH-like"/>
    <property type="match status" value="1"/>
</dbReference>
<proteinExistence type="inferred from homology"/>
<evidence type="ECO:0000313" key="4">
    <source>
        <dbReference type="Proteomes" id="UP000294368"/>
    </source>
</evidence>
<gene>
    <name evidence="3" type="primary">ratB</name>
    <name evidence="3" type="ORF">ERCIKOCA2762_576</name>
</gene>
<dbReference type="InterPro" id="IPR016155">
    <property type="entry name" value="Mopterin_synth/thiamin_S_b"/>
</dbReference>
<dbReference type="PANTHER" id="PTHR37483">
    <property type="entry name" value="UPF0125 PROTEIN RATB"/>
    <property type="match status" value="1"/>
</dbReference>
<evidence type="ECO:0000256" key="1">
    <source>
        <dbReference type="ARBA" id="ARBA00010645"/>
    </source>
</evidence>
<comment type="similarity">
    <text evidence="1 2">Belongs to the UPF0125 (RnfH) family.</text>
</comment>
<dbReference type="HAMAP" id="MF_00460">
    <property type="entry name" value="UPF0125_RnfH"/>
    <property type="match status" value="1"/>
</dbReference>
<reference evidence="3 4" key="1">
    <citation type="submission" date="2019-02" db="EMBL/GenBank/DDBJ databases">
        <authorList>
            <person name="Manzano-Marin A."/>
            <person name="Manzano-Marin A."/>
        </authorList>
    </citation>
    <scope>NUCLEOTIDE SEQUENCE [LARGE SCALE GENOMIC DNA]</scope>
    <source>
        <strain evidence="3 4">ErCikochiana</strain>
    </source>
</reference>
<dbReference type="OrthoDB" id="9796575at2"/>
<dbReference type="Proteomes" id="UP000294368">
    <property type="component" value="Chromosome"/>
</dbReference>
<dbReference type="NCBIfam" id="NF002490">
    <property type="entry name" value="PRK01777.1"/>
    <property type="match status" value="1"/>
</dbReference>